<keyword evidence="4" id="KW-1185">Reference proteome</keyword>
<evidence type="ECO:0000313" key="4">
    <source>
        <dbReference type="Proteomes" id="UP001370490"/>
    </source>
</evidence>
<accession>A0AAN8ZKQ2</accession>
<evidence type="ECO:0000259" key="2">
    <source>
        <dbReference type="PROSITE" id="PS50102"/>
    </source>
</evidence>
<dbReference type="InterPro" id="IPR012677">
    <property type="entry name" value="Nucleotide-bd_a/b_plait_sf"/>
</dbReference>
<dbReference type="InterPro" id="IPR035979">
    <property type="entry name" value="RBD_domain_sf"/>
</dbReference>
<evidence type="ECO:0000313" key="3">
    <source>
        <dbReference type="EMBL" id="KAK6941117.1"/>
    </source>
</evidence>
<dbReference type="SMART" id="SM00360">
    <property type="entry name" value="RRM"/>
    <property type="match status" value="1"/>
</dbReference>
<dbReference type="Proteomes" id="UP001370490">
    <property type="component" value="Unassembled WGS sequence"/>
</dbReference>
<feature type="domain" description="RRM" evidence="2">
    <location>
        <begin position="71"/>
        <end position="158"/>
    </location>
</feature>
<proteinExistence type="predicted"/>
<evidence type="ECO:0000256" key="1">
    <source>
        <dbReference type="PROSITE-ProRule" id="PRU00176"/>
    </source>
</evidence>
<gene>
    <name evidence="3" type="ORF">RJ641_030648</name>
</gene>
<dbReference type="AlphaFoldDB" id="A0AAN8ZKQ2"/>
<name>A0AAN8ZKQ2_9MAGN</name>
<reference evidence="3 4" key="1">
    <citation type="submission" date="2023-12" db="EMBL/GenBank/DDBJ databases">
        <title>A high-quality genome assembly for Dillenia turbinata (Dilleniales).</title>
        <authorList>
            <person name="Chanderbali A."/>
        </authorList>
    </citation>
    <scope>NUCLEOTIDE SEQUENCE [LARGE SCALE GENOMIC DNA]</scope>
    <source>
        <strain evidence="3">LSX21</strain>
        <tissue evidence="3">Leaf</tissue>
    </source>
</reference>
<comment type="caution">
    <text evidence="3">The sequence shown here is derived from an EMBL/GenBank/DDBJ whole genome shotgun (WGS) entry which is preliminary data.</text>
</comment>
<sequence length="168" mass="18889">MERSREERFSDFPDDHPNFDLDSHNRVACFLGAKIPTNTTTNPNTTGTTTVTTTTITTAFRITSIIRNLTSLLAMANLILDENEGVLNHPRIRPLFEQHGNVIEVIFIKDKRTGKQQGSCFVKFAMLEEAESAIRALHNQLTLPGETNSNVGVHYHPFPLDPLYPKKV</sequence>
<dbReference type="InterPro" id="IPR000504">
    <property type="entry name" value="RRM_dom"/>
</dbReference>
<protein>
    <submittedName>
        <fullName evidence="3">RNA recognition motif domain</fullName>
    </submittedName>
</protein>
<dbReference type="PROSITE" id="PS50102">
    <property type="entry name" value="RRM"/>
    <property type="match status" value="1"/>
</dbReference>
<keyword evidence="1" id="KW-0694">RNA-binding</keyword>
<dbReference type="Pfam" id="PF00076">
    <property type="entry name" value="RRM_1"/>
    <property type="match status" value="1"/>
</dbReference>
<dbReference type="EMBL" id="JBAMMX010000005">
    <property type="protein sequence ID" value="KAK6941117.1"/>
    <property type="molecule type" value="Genomic_DNA"/>
</dbReference>
<dbReference type="Gene3D" id="3.30.70.330">
    <property type="match status" value="1"/>
</dbReference>
<dbReference type="SUPFAM" id="SSF54928">
    <property type="entry name" value="RNA-binding domain, RBD"/>
    <property type="match status" value="1"/>
</dbReference>
<organism evidence="3 4">
    <name type="scientific">Dillenia turbinata</name>
    <dbReference type="NCBI Taxonomy" id="194707"/>
    <lineage>
        <taxon>Eukaryota</taxon>
        <taxon>Viridiplantae</taxon>
        <taxon>Streptophyta</taxon>
        <taxon>Embryophyta</taxon>
        <taxon>Tracheophyta</taxon>
        <taxon>Spermatophyta</taxon>
        <taxon>Magnoliopsida</taxon>
        <taxon>eudicotyledons</taxon>
        <taxon>Gunneridae</taxon>
        <taxon>Pentapetalae</taxon>
        <taxon>Dilleniales</taxon>
        <taxon>Dilleniaceae</taxon>
        <taxon>Dillenia</taxon>
    </lineage>
</organism>
<dbReference type="GO" id="GO:0003723">
    <property type="term" value="F:RNA binding"/>
    <property type="evidence" value="ECO:0007669"/>
    <property type="project" value="UniProtKB-UniRule"/>
</dbReference>